<protein>
    <submittedName>
        <fullName evidence="2">Uncharacterized protein</fullName>
    </submittedName>
</protein>
<organism evidence="2 3">
    <name type="scientific">Molorchus minor</name>
    <dbReference type="NCBI Taxonomy" id="1323400"/>
    <lineage>
        <taxon>Eukaryota</taxon>
        <taxon>Metazoa</taxon>
        <taxon>Ecdysozoa</taxon>
        <taxon>Arthropoda</taxon>
        <taxon>Hexapoda</taxon>
        <taxon>Insecta</taxon>
        <taxon>Pterygota</taxon>
        <taxon>Neoptera</taxon>
        <taxon>Endopterygota</taxon>
        <taxon>Coleoptera</taxon>
        <taxon>Polyphaga</taxon>
        <taxon>Cucujiformia</taxon>
        <taxon>Chrysomeloidea</taxon>
        <taxon>Cerambycidae</taxon>
        <taxon>Lamiinae</taxon>
        <taxon>Monochamini</taxon>
        <taxon>Molorchus</taxon>
    </lineage>
</organism>
<sequence>MPKKAALKEAADLSEESRTQHSRQFLFNGTTLPGPPFAPQNWNRTVPSSIAMTGPCFTRRCISLRQCYPLFKIPGDNKLEGRLWGMYETCTYFTPQGRQFLIFPLSLFKIINISHA</sequence>
<feature type="region of interest" description="Disordered" evidence="1">
    <location>
        <begin position="1"/>
        <end position="21"/>
    </location>
</feature>
<comment type="caution">
    <text evidence="2">The sequence shown here is derived from an EMBL/GenBank/DDBJ whole genome shotgun (WGS) entry which is preliminary data.</text>
</comment>
<dbReference type="Proteomes" id="UP001162164">
    <property type="component" value="Unassembled WGS sequence"/>
</dbReference>
<evidence type="ECO:0000313" key="2">
    <source>
        <dbReference type="EMBL" id="KAJ8967875.1"/>
    </source>
</evidence>
<evidence type="ECO:0000313" key="3">
    <source>
        <dbReference type="Proteomes" id="UP001162164"/>
    </source>
</evidence>
<accession>A0ABQ9IWN8</accession>
<evidence type="ECO:0000256" key="1">
    <source>
        <dbReference type="SAM" id="MobiDB-lite"/>
    </source>
</evidence>
<name>A0ABQ9IWN8_9CUCU</name>
<reference evidence="2" key="1">
    <citation type="journal article" date="2023" name="Insect Mol. Biol.">
        <title>Genome sequencing provides insights into the evolution of gene families encoding plant cell wall-degrading enzymes in longhorned beetles.</title>
        <authorList>
            <person name="Shin N.R."/>
            <person name="Okamura Y."/>
            <person name="Kirsch R."/>
            <person name="Pauchet Y."/>
        </authorList>
    </citation>
    <scope>NUCLEOTIDE SEQUENCE</scope>
    <source>
        <strain evidence="2">MMC_N1</strain>
    </source>
</reference>
<feature type="compositionally biased region" description="Basic and acidic residues" evidence="1">
    <location>
        <begin position="1"/>
        <end position="19"/>
    </location>
</feature>
<keyword evidence="3" id="KW-1185">Reference proteome</keyword>
<dbReference type="EMBL" id="JAPWTJ010002111">
    <property type="protein sequence ID" value="KAJ8967875.1"/>
    <property type="molecule type" value="Genomic_DNA"/>
</dbReference>
<gene>
    <name evidence="2" type="ORF">NQ317_016087</name>
</gene>
<proteinExistence type="predicted"/>